<evidence type="ECO:0000256" key="2">
    <source>
        <dbReference type="ARBA" id="ARBA00004514"/>
    </source>
</evidence>
<feature type="region of interest" description="Disordered" evidence="9">
    <location>
        <begin position="1"/>
        <end position="35"/>
    </location>
</feature>
<keyword evidence="12" id="KW-1185">Reference proteome</keyword>
<keyword evidence="3" id="KW-0813">Transport</keyword>
<dbReference type="PANTHER" id="PTHR46856">
    <property type="entry name" value="PX DOMAIN-CONTAINING PROTEIN EREL1-RELATED"/>
    <property type="match status" value="1"/>
</dbReference>
<dbReference type="InterPro" id="IPR001683">
    <property type="entry name" value="PX_dom"/>
</dbReference>
<organism evidence="11 12">
    <name type="scientific">Setaria viridis</name>
    <name type="common">Green bristlegrass</name>
    <name type="synonym">Setaria italica subsp. viridis</name>
    <dbReference type="NCBI Taxonomy" id="4556"/>
    <lineage>
        <taxon>Eukaryota</taxon>
        <taxon>Viridiplantae</taxon>
        <taxon>Streptophyta</taxon>
        <taxon>Embryophyta</taxon>
        <taxon>Tracheophyta</taxon>
        <taxon>Spermatophyta</taxon>
        <taxon>Magnoliopsida</taxon>
        <taxon>Liliopsida</taxon>
        <taxon>Poales</taxon>
        <taxon>Poaceae</taxon>
        <taxon>PACMAD clade</taxon>
        <taxon>Panicoideae</taxon>
        <taxon>Panicodae</taxon>
        <taxon>Paniceae</taxon>
        <taxon>Cenchrinae</taxon>
        <taxon>Setaria</taxon>
    </lineage>
</organism>
<dbReference type="Gene3D" id="3.30.1520.10">
    <property type="entry name" value="Phox-like domain"/>
    <property type="match status" value="1"/>
</dbReference>
<dbReference type="EMBL" id="CM016555">
    <property type="protein sequence ID" value="TKW22163.1"/>
    <property type="molecule type" value="Genomic_DNA"/>
</dbReference>
<reference evidence="11" key="1">
    <citation type="submission" date="2019-03" db="EMBL/GenBank/DDBJ databases">
        <title>WGS assembly of Setaria viridis.</title>
        <authorList>
            <person name="Huang P."/>
            <person name="Jenkins J."/>
            <person name="Grimwood J."/>
            <person name="Barry K."/>
            <person name="Healey A."/>
            <person name="Mamidi S."/>
            <person name="Sreedasyam A."/>
            <person name="Shu S."/>
            <person name="Feldman M."/>
            <person name="Wu J."/>
            <person name="Yu Y."/>
            <person name="Chen C."/>
            <person name="Johnson J."/>
            <person name="Rokhsar D."/>
            <person name="Baxter I."/>
            <person name="Schmutz J."/>
            <person name="Brutnell T."/>
            <person name="Kellogg E."/>
        </authorList>
    </citation>
    <scope>NUCLEOTIDE SEQUENCE [LARGE SCALE GENOMIC DNA]</scope>
</reference>
<dbReference type="GO" id="GO:0035091">
    <property type="term" value="F:phosphatidylinositol binding"/>
    <property type="evidence" value="ECO:0007669"/>
    <property type="project" value="InterPro"/>
</dbReference>
<feature type="compositionally biased region" description="Basic and acidic residues" evidence="9">
    <location>
        <begin position="462"/>
        <end position="476"/>
    </location>
</feature>
<dbReference type="GO" id="GO:0005829">
    <property type="term" value="C:cytosol"/>
    <property type="evidence" value="ECO:0007669"/>
    <property type="project" value="UniProtKB-SubCell"/>
</dbReference>
<keyword evidence="4" id="KW-0963">Cytoplasm</keyword>
<dbReference type="InterPro" id="IPR036871">
    <property type="entry name" value="PX_dom_sf"/>
</dbReference>
<dbReference type="SMART" id="SM00312">
    <property type="entry name" value="PX"/>
    <property type="match status" value="1"/>
</dbReference>
<feature type="region of interest" description="Disordered" evidence="9">
    <location>
        <begin position="627"/>
        <end position="657"/>
    </location>
</feature>
<evidence type="ECO:0000313" key="12">
    <source>
        <dbReference type="Proteomes" id="UP000298652"/>
    </source>
</evidence>
<evidence type="ECO:0000256" key="3">
    <source>
        <dbReference type="ARBA" id="ARBA00022448"/>
    </source>
</evidence>
<keyword evidence="6" id="KW-0175">Coiled coil</keyword>
<dbReference type="PROSITE" id="PS50195">
    <property type="entry name" value="PX"/>
    <property type="match status" value="1"/>
</dbReference>
<keyword evidence="5" id="KW-0653">Protein transport</keyword>
<evidence type="ECO:0000256" key="7">
    <source>
        <dbReference type="ARBA" id="ARBA00023136"/>
    </source>
</evidence>
<keyword evidence="7" id="KW-0472">Membrane</keyword>
<evidence type="ECO:0000259" key="10">
    <source>
        <dbReference type="PROSITE" id="PS50195"/>
    </source>
</evidence>
<comment type="subcellular location">
    <subcellularLocation>
        <location evidence="2">Cytoplasm</location>
        <location evidence="2">Cytosol</location>
    </subcellularLocation>
    <subcellularLocation>
        <location evidence="1">Endosome membrane</location>
        <topology evidence="1">Peripheral membrane protein</topology>
    </subcellularLocation>
</comment>
<evidence type="ECO:0000256" key="8">
    <source>
        <dbReference type="ARBA" id="ARBA00055681"/>
    </source>
</evidence>
<dbReference type="Gramene" id="TKW22163">
    <property type="protein sequence ID" value="TKW22163"/>
    <property type="gene ID" value="SEVIR_4G211300v2"/>
</dbReference>
<evidence type="ECO:0000313" key="11">
    <source>
        <dbReference type="EMBL" id="TKW22163.1"/>
    </source>
</evidence>
<accession>A0A4U6V449</accession>
<proteinExistence type="predicted"/>
<dbReference type="AlphaFoldDB" id="A0A4U6V449"/>
<feature type="compositionally biased region" description="Low complexity" evidence="9">
    <location>
        <begin position="195"/>
        <end position="208"/>
    </location>
</feature>
<comment type="function">
    <text evidence="8">Acts as an effector of RABF2A and RABF2B. Involved in vacuolar transport of storage proteins. Regulates membrane trafficking to protein storage vacuoles (PSVs). Binds specifically to phosphatidylinositol 3-monophosphate (PtdIns3P).</text>
</comment>
<gene>
    <name evidence="11" type="ORF">SEVIR_4G211300v2</name>
</gene>
<evidence type="ECO:0000256" key="9">
    <source>
        <dbReference type="SAM" id="MobiDB-lite"/>
    </source>
</evidence>
<evidence type="ECO:0000256" key="1">
    <source>
        <dbReference type="ARBA" id="ARBA00004481"/>
    </source>
</evidence>
<feature type="region of interest" description="Disordered" evidence="9">
    <location>
        <begin position="462"/>
        <end position="484"/>
    </location>
</feature>
<dbReference type="OMA" id="SMSNHRK"/>
<dbReference type="SUPFAM" id="SSF64268">
    <property type="entry name" value="PX domain"/>
    <property type="match status" value="1"/>
</dbReference>
<dbReference type="GO" id="GO:0015031">
    <property type="term" value="P:protein transport"/>
    <property type="evidence" value="ECO:0007669"/>
    <property type="project" value="UniProtKB-KW"/>
</dbReference>
<evidence type="ECO:0000256" key="5">
    <source>
        <dbReference type="ARBA" id="ARBA00022927"/>
    </source>
</evidence>
<feature type="compositionally biased region" description="Basic residues" evidence="9">
    <location>
        <begin position="10"/>
        <end position="23"/>
    </location>
</feature>
<evidence type="ECO:0000256" key="4">
    <source>
        <dbReference type="ARBA" id="ARBA00022490"/>
    </source>
</evidence>
<dbReference type="FunFam" id="3.30.1520.10:FF:000060">
    <property type="entry name" value="Phox (PX) domain-containing protein"/>
    <property type="match status" value="1"/>
</dbReference>
<name>A0A4U6V449_SETVI</name>
<dbReference type="PANTHER" id="PTHR46856:SF1">
    <property type="entry name" value="PX DOMAIN-CONTAINING PROTEIN EREL1-RELATED"/>
    <property type="match status" value="1"/>
</dbReference>
<protein>
    <recommendedName>
        <fullName evidence="10">PX domain-containing protein</fullName>
    </recommendedName>
</protein>
<sequence>MATPSSSAARARRKVPSPPKHRHDGTSPLPLGMDWSPPPKRWEGRNTVWPHNPQTGWSYCVMIPSWITQTPEAGVTADSFLKSVVFYRIHVGIQSPEGFSSSHGILRRFSDFLKLSSDLKSAFPRKDVPLAPPKHAFLRINSSRLLLEERRHALEEWMQKLLSDIDLSRSAPVAAFLELEAAARSYFQDRNGRPSEAGSSAKSSTDSSPHPDGPASGSLAESNQINEVLTRGSSLTGATGNGVLGEAILDQSDDHVSSVSNHRKGSLNFLEHDGRNGSASSYRGVVSEEAHDSNPGHARKDSAESIGSDLSSLRGSELSVPGANSSLWDGPVDLPSAMDAHISQTEHLTGLDMQLLYDVDAQVILPNDQKQKLSRLLITMQRRIGTAKTDMEDLIARLNQEAAVKEYLTTKVKDLEVELEATKQKGRETLQQAILAERERITQMQWDMDELRRKYSEMESNLKVEQNEKTRVESEKTSSSGENETLLEELEMKQKEVESLKQHLGEVEAKSKADIKVLVKEVKSLRNSQKEMKKVLHQYIEEKTDLERVVNREKQRSTRLRLSREKILHECRLLRERLQECSAKFLAEEQDNFTVDPSSLPDALDLLATSDNRIRLLVAEAQLLAREDEQGSSDDGDNSDSISSLTMGSEDASVTDEDTTKMLSDLLIDNAQLRMRLNAVIRNAVNTAVKPEREGNGEVLPKRTVLNWLLDR</sequence>
<evidence type="ECO:0000256" key="6">
    <source>
        <dbReference type="ARBA" id="ARBA00023054"/>
    </source>
</evidence>
<feature type="compositionally biased region" description="Basic and acidic residues" evidence="9">
    <location>
        <begin position="286"/>
        <end position="303"/>
    </location>
</feature>
<feature type="region of interest" description="Disordered" evidence="9">
    <location>
        <begin position="189"/>
        <end position="220"/>
    </location>
</feature>
<dbReference type="InterPro" id="IPR044588">
    <property type="entry name" value="EREX-like"/>
</dbReference>
<feature type="domain" description="PX" evidence="10">
    <location>
        <begin position="65"/>
        <end position="184"/>
    </location>
</feature>
<dbReference type="Proteomes" id="UP000298652">
    <property type="component" value="Chromosome 4"/>
</dbReference>
<feature type="region of interest" description="Disordered" evidence="9">
    <location>
        <begin position="267"/>
        <end position="324"/>
    </location>
</feature>
<dbReference type="Pfam" id="PF00787">
    <property type="entry name" value="PX"/>
    <property type="match status" value="1"/>
</dbReference>
<dbReference type="GO" id="GO:0010008">
    <property type="term" value="C:endosome membrane"/>
    <property type="evidence" value="ECO:0007669"/>
    <property type="project" value="UniProtKB-SubCell"/>
</dbReference>